<gene>
    <name evidence="1" type="ORF">BJF93_06095</name>
</gene>
<protein>
    <submittedName>
        <fullName evidence="1">Flagellar biosynthesis protein FlgF</fullName>
    </submittedName>
</protein>
<dbReference type="Pfam" id="PF06748">
    <property type="entry name" value="DUF1217"/>
    <property type="match status" value="1"/>
</dbReference>
<proteinExistence type="predicted"/>
<name>A0A1Q9ARW2_9HYPH</name>
<accession>A0A1Q9ARW2</accession>
<dbReference type="Gene3D" id="1.10.3700.10">
    <property type="entry name" value="AGR C 984p-like"/>
    <property type="match status" value="1"/>
</dbReference>
<reference evidence="1 2" key="1">
    <citation type="submission" date="2016-09" db="EMBL/GenBank/DDBJ databases">
        <title>Rhizobium sp. nov., a novel species isolated from the rice rhizosphere.</title>
        <authorList>
            <person name="Zhao J."/>
            <person name="Zhang X."/>
        </authorList>
    </citation>
    <scope>NUCLEOTIDE SEQUENCE [LARGE SCALE GENOMIC DNA]</scope>
    <source>
        <strain evidence="1 2">1.7048</strain>
    </source>
</reference>
<dbReference type="Proteomes" id="UP000186364">
    <property type="component" value="Unassembled WGS sequence"/>
</dbReference>
<evidence type="ECO:0000313" key="2">
    <source>
        <dbReference type="Proteomes" id="UP000186364"/>
    </source>
</evidence>
<keyword evidence="2" id="KW-1185">Reference proteome</keyword>
<dbReference type="RefSeq" id="WP_075629400.1">
    <property type="nucleotide sequence ID" value="NZ_FOAM01000008.1"/>
</dbReference>
<dbReference type="SUPFAM" id="SSF158837">
    <property type="entry name" value="AGR C 984p-like"/>
    <property type="match status" value="1"/>
</dbReference>
<evidence type="ECO:0000313" key="1">
    <source>
        <dbReference type="EMBL" id="OLP58193.1"/>
    </source>
</evidence>
<comment type="caution">
    <text evidence="1">The sequence shown here is derived from an EMBL/GenBank/DDBJ whole genome shotgun (WGS) entry which is preliminary data.</text>
</comment>
<organism evidence="1 2">
    <name type="scientific">Xaviernesmea oryzae</name>
    <dbReference type="NCBI Taxonomy" id="464029"/>
    <lineage>
        <taxon>Bacteria</taxon>
        <taxon>Pseudomonadati</taxon>
        <taxon>Pseudomonadota</taxon>
        <taxon>Alphaproteobacteria</taxon>
        <taxon>Hyphomicrobiales</taxon>
        <taxon>Rhizobiaceae</taxon>
        <taxon>Rhizobium/Agrobacterium group</taxon>
        <taxon>Xaviernesmea</taxon>
    </lineage>
</organism>
<sequence length="257" mass="28290">MTTTFTSYKQITSDLTSSLKRVQEQPDVARETAYYMSKIGSVKTVDEFMADSRLYNYALKAHGLEDMSYAKAFIRKVLTEGNEKDDAFAKKLSDSRYSDLVNSLNFAKFGTAATAKDSAQTGVTAKFSRQTLEEEVGEDDSGVRLALYFERMAPSITSPFGLLADEALAQVTRTLLQVPDEFAAADIDAQADHIKEKIDISSFKDPKKLSKLMERFTALWEAQKDPAASDTLKLFGGSSGISADLLLSINNLKLGGR</sequence>
<keyword evidence="1" id="KW-0966">Cell projection</keyword>
<keyword evidence="1" id="KW-0969">Cilium</keyword>
<dbReference type="EMBL" id="MKIP01000058">
    <property type="protein sequence ID" value="OLP58193.1"/>
    <property type="molecule type" value="Genomic_DNA"/>
</dbReference>
<keyword evidence="1" id="KW-0282">Flagellum</keyword>
<dbReference type="AlphaFoldDB" id="A0A1Q9ARW2"/>
<dbReference type="OrthoDB" id="7824597at2"/>
<dbReference type="InterPro" id="IPR023157">
    <property type="entry name" value="AGR-C-984p-like_sf"/>
</dbReference>
<dbReference type="InterPro" id="IPR010626">
    <property type="entry name" value="DUF1217"/>
</dbReference>